<reference evidence="1 2" key="1">
    <citation type="journal article" date="2023" name="ACS Omega">
        <title>Identification of the Neoaspergillic Acid Biosynthesis Gene Cluster by Establishing an In Vitro CRISPR-Ribonucleoprotein Genetic System in Aspergillus melleus.</title>
        <authorList>
            <person name="Yuan B."/>
            <person name="Grau M.F."/>
            <person name="Murata R.M."/>
            <person name="Torok T."/>
            <person name="Venkateswaran K."/>
            <person name="Stajich J.E."/>
            <person name="Wang C.C.C."/>
        </authorList>
    </citation>
    <scope>NUCLEOTIDE SEQUENCE [LARGE SCALE GENOMIC DNA]</scope>
    <source>
        <strain evidence="1 2">IMV 1140</strain>
    </source>
</reference>
<comment type="caution">
    <text evidence="1">The sequence shown here is derived from an EMBL/GenBank/DDBJ whole genome shotgun (WGS) entry which is preliminary data.</text>
</comment>
<keyword evidence="2" id="KW-1185">Reference proteome</keyword>
<protein>
    <submittedName>
        <fullName evidence="1">Uncharacterized protein</fullName>
    </submittedName>
</protein>
<evidence type="ECO:0000313" key="1">
    <source>
        <dbReference type="EMBL" id="KAK1140637.1"/>
    </source>
</evidence>
<proteinExistence type="predicted"/>
<organism evidence="1 2">
    <name type="scientific">Aspergillus melleus</name>
    <dbReference type="NCBI Taxonomy" id="138277"/>
    <lineage>
        <taxon>Eukaryota</taxon>
        <taxon>Fungi</taxon>
        <taxon>Dikarya</taxon>
        <taxon>Ascomycota</taxon>
        <taxon>Pezizomycotina</taxon>
        <taxon>Eurotiomycetes</taxon>
        <taxon>Eurotiomycetidae</taxon>
        <taxon>Eurotiales</taxon>
        <taxon>Aspergillaceae</taxon>
        <taxon>Aspergillus</taxon>
        <taxon>Aspergillus subgen. Circumdati</taxon>
    </lineage>
</organism>
<accession>A0ACC3ASC5</accession>
<evidence type="ECO:0000313" key="2">
    <source>
        <dbReference type="Proteomes" id="UP001177260"/>
    </source>
</evidence>
<gene>
    <name evidence="1" type="ORF">N8T08_010034</name>
</gene>
<dbReference type="Proteomes" id="UP001177260">
    <property type="component" value="Unassembled WGS sequence"/>
</dbReference>
<dbReference type="EMBL" id="JAOPJF010000078">
    <property type="protein sequence ID" value="KAK1140637.1"/>
    <property type="molecule type" value="Genomic_DNA"/>
</dbReference>
<sequence length="340" mass="36962">MSASPAKPRNNDKPTWEEAIQVTPLDSHRYTAFLQSEWCIGTVPHGGYTTAVLYRLATTHFAHTHASRYDAPTTPISMQLQFLRRTSAGPAVLTVHDTKLGARTSTIHVTLSQPREKKGPAAEGDDGNLEAKVTGYITVSPATAEVGLSATTGWSLSPPAAPGSGANGHVDLATLARTGRDGEWRRVAAPFPKFRRAMQQVDMYGPDPALGRRSVVDQWARFRPNGDSEARWTNEAAVYLTDMFPMALDGFDAMASEAASAGTPGTHWYPTVTLNIDLKKRLPPQGVEWLYSRVHFKVVRDGRTDIDVVILDEQGEVVALGTQVGLVLSASRNVGQRSKM</sequence>
<name>A0ACC3ASC5_9EURO</name>